<comment type="similarity">
    <text evidence="3">Belongs to the histone H4 family.</text>
</comment>
<dbReference type="AlphaFoldDB" id="A0A2D3VFY0"/>
<evidence type="ECO:0000256" key="5">
    <source>
        <dbReference type="ARBA" id="ARBA00023125"/>
    </source>
</evidence>
<protein>
    <recommendedName>
        <fullName evidence="11">Histone H4</fullName>
    </recommendedName>
</protein>
<evidence type="ECO:0008006" key="11">
    <source>
        <dbReference type="Google" id="ProtNLM"/>
    </source>
</evidence>
<keyword evidence="6" id="KW-0539">Nucleus</keyword>
<dbReference type="GO" id="GO:0046982">
    <property type="term" value="F:protein heterodimerization activity"/>
    <property type="evidence" value="ECO:0007669"/>
    <property type="project" value="InterPro"/>
</dbReference>
<gene>
    <name evidence="9" type="ORF">RCC_09829</name>
</gene>
<proteinExistence type="inferred from homology"/>
<feature type="region of interest" description="Disordered" evidence="8">
    <location>
        <begin position="1"/>
        <end position="51"/>
    </location>
</feature>
<dbReference type="InterPro" id="IPR009072">
    <property type="entry name" value="Histone-fold"/>
</dbReference>
<dbReference type="EMBL" id="FJUY01000019">
    <property type="protein sequence ID" value="CZT24112.1"/>
    <property type="molecule type" value="Genomic_DNA"/>
</dbReference>
<sequence length="120" mass="13067">MASSRRSGRNPFGAAAADTLKKSSPKNPAPAQKAATHKSKNKNLTRGNLQSTTKAELMRLLRRGGVKQTKVEVYSEIRVAIKQRLEMMVAAAGNLAIYRGGKVVTLEDVKYVLESLPKTD</sequence>
<dbReference type="GO" id="GO:0005634">
    <property type="term" value="C:nucleus"/>
    <property type="evidence" value="ECO:0007669"/>
    <property type="project" value="UniProtKB-SubCell"/>
</dbReference>
<dbReference type="GO" id="GO:0000786">
    <property type="term" value="C:nucleosome"/>
    <property type="evidence" value="ECO:0007669"/>
    <property type="project" value="UniProtKB-KW"/>
</dbReference>
<dbReference type="GeneID" id="35604889"/>
<keyword evidence="5" id="KW-0238">DNA-binding</keyword>
<evidence type="ECO:0000256" key="1">
    <source>
        <dbReference type="ARBA" id="ARBA00004123"/>
    </source>
</evidence>
<keyword evidence="10" id="KW-1185">Reference proteome</keyword>
<accession>A0A2D3VFY0</accession>
<keyword evidence="7" id="KW-0544">Nucleosome core</keyword>
<dbReference type="GO" id="GO:0030527">
    <property type="term" value="F:structural constituent of chromatin"/>
    <property type="evidence" value="ECO:0007669"/>
    <property type="project" value="InterPro"/>
</dbReference>
<evidence type="ECO:0000256" key="8">
    <source>
        <dbReference type="SAM" id="MobiDB-lite"/>
    </source>
</evidence>
<dbReference type="InterPro" id="IPR001951">
    <property type="entry name" value="Histone_H4"/>
</dbReference>
<dbReference type="Proteomes" id="UP000225277">
    <property type="component" value="Unassembled WGS sequence"/>
</dbReference>
<evidence type="ECO:0000256" key="3">
    <source>
        <dbReference type="ARBA" id="ARBA00006564"/>
    </source>
</evidence>
<evidence type="ECO:0000313" key="9">
    <source>
        <dbReference type="EMBL" id="CZT24112.1"/>
    </source>
</evidence>
<keyword evidence="4" id="KW-0158">Chromosome</keyword>
<comment type="subcellular location">
    <subcellularLocation>
        <location evidence="2">Chromosome</location>
    </subcellularLocation>
    <subcellularLocation>
        <location evidence="1">Nucleus</location>
    </subcellularLocation>
</comment>
<evidence type="ECO:0000313" key="10">
    <source>
        <dbReference type="Proteomes" id="UP000225277"/>
    </source>
</evidence>
<dbReference type="GO" id="GO:0003677">
    <property type="term" value="F:DNA binding"/>
    <property type="evidence" value="ECO:0007669"/>
    <property type="project" value="UniProtKB-KW"/>
</dbReference>
<organism evidence="9 10">
    <name type="scientific">Ramularia collo-cygni</name>
    <dbReference type="NCBI Taxonomy" id="112498"/>
    <lineage>
        <taxon>Eukaryota</taxon>
        <taxon>Fungi</taxon>
        <taxon>Dikarya</taxon>
        <taxon>Ascomycota</taxon>
        <taxon>Pezizomycotina</taxon>
        <taxon>Dothideomycetes</taxon>
        <taxon>Dothideomycetidae</taxon>
        <taxon>Mycosphaerellales</taxon>
        <taxon>Mycosphaerellaceae</taxon>
        <taxon>Ramularia</taxon>
    </lineage>
</organism>
<evidence type="ECO:0000256" key="2">
    <source>
        <dbReference type="ARBA" id="ARBA00004286"/>
    </source>
</evidence>
<evidence type="ECO:0000256" key="4">
    <source>
        <dbReference type="ARBA" id="ARBA00022454"/>
    </source>
</evidence>
<dbReference type="RefSeq" id="XP_023630836.1">
    <property type="nucleotide sequence ID" value="XM_023775068.1"/>
</dbReference>
<evidence type="ECO:0000256" key="6">
    <source>
        <dbReference type="ARBA" id="ARBA00023242"/>
    </source>
</evidence>
<name>A0A2D3VFY0_9PEZI</name>
<evidence type="ECO:0000256" key="7">
    <source>
        <dbReference type="ARBA" id="ARBA00023269"/>
    </source>
</evidence>
<dbReference type="SUPFAM" id="SSF47113">
    <property type="entry name" value="Histone-fold"/>
    <property type="match status" value="1"/>
</dbReference>
<reference evidence="9 10" key="1">
    <citation type="submission" date="2016-03" db="EMBL/GenBank/DDBJ databases">
        <authorList>
            <person name="Ploux O."/>
        </authorList>
    </citation>
    <scope>NUCLEOTIDE SEQUENCE [LARGE SCALE GENOMIC DNA]</scope>
    <source>
        <strain evidence="9 10">URUG2</strain>
    </source>
</reference>
<dbReference type="PRINTS" id="PR00623">
    <property type="entry name" value="HISTONEH4"/>
</dbReference>
<dbReference type="Gene3D" id="1.10.20.10">
    <property type="entry name" value="Histone, subunit A"/>
    <property type="match status" value="1"/>
</dbReference>